<evidence type="ECO:0000313" key="1">
    <source>
        <dbReference type="EMBL" id="GFR18345.1"/>
    </source>
</evidence>
<protein>
    <submittedName>
        <fullName evidence="1">Uncharacterized protein</fullName>
    </submittedName>
</protein>
<name>A0A8X6J3E9_TRICU</name>
<accession>A0A8X6J3E9</accession>
<dbReference type="AlphaFoldDB" id="A0A8X6J3E9"/>
<reference evidence="1" key="1">
    <citation type="submission" date="2020-07" db="EMBL/GenBank/DDBJ databases">
        <title>Multicomponent nature underlies the extraordinary mechanical properties of spider dragline silk.</title>
        <authorList>
            <person name="Kono N."/>
            <person name="Nakamura H."/>
            <person name="Mori M."/>
            <person name="Yoshida Y."/>
            <person name="Ohtoshi R."/>
            <person name="Malay A.D."/>
            <person name="Moran D.A.P."/>
            <person name="Tomita M."/>
            <person name="Numata K."/>
            <person name="Arakawa K."/>
        </authorList>
    </citation>
    <scope>NUCLEOTIDE SEQUENCE</scope>
</reference>
<organism evidence="1 2">
    <name type="scientific">Trichonephila clavata</name>
    <name type="common">Joro spider</name>
    <name type="synonym">Nephila clavata</name>
    <dbReference type="NCBI Taxonomy" id="2740835"/>
    <lineage>
        <taxon>Eukaryota</taxon>
        <taxon>Metazoa</taxon>
        <taxon>Ecdysozoa</taxon>
        <taxon>Arthropoda</taxon>
        <taxon>Chelicerata</taxon>
        <taxon>Arachnida</taxon>
        <taxon>Araneae</taxon>
        <taxon>Araneomorphae</taxon>
        <taxon>Entelegynae</taxon>
        <taxon>Araneoidea</taxon>
        <taxon>Nephilidae</taxon>
        <taxon>Trichonephila</taxon>
    </lineage>
</organism>
<dbReference type="Proteomes" id="UP000887116">
    <property type="component" value="Unassembled WGS sequence"/>
</dbReference>
<proteinExistence type="predicted"/>
<dbReference type="EMBL" id="BMAO01037527">
    <property type="protein sequence ID" value="GFR18345.1"/>
    <property type="molecule type" value="Genomic_DNA"/>
</dbReference>
<gene>
    <name evidence="1" type="ORF">TNCT_540061</name>
</gene>
<comment type="caution">
    <text evidence="1">The sequence shown here is derived from an EMBL/GenBank/DDBJ whole genome shotgun (WGS) entry which is preliminary data.</text>
</comment>
<evidence type="ECO:0000313" key="2">
    <source>
        <dbReference type="Proteomes" id="UP000887116"/>
    </source>
</evidence>
<sequence length="68" mass="7623">MAGQKTRVSPVSGNCRYLPTLLDFTPPKWCPESGKGIFIKSIRWELEISWPNTVQEGGSENTAYQHLA</sequence>
<keyword evidence="2" id="KW-1185">Reference proteome</keyword>